<protein>
    <submittedName>
        <fullName evidence="2">Nickel uptake transporter family protein</fullName>
    </submittedName>
</protein>
<dbReference type="OrthoDB" id="5995861at2"/>
<organism evidence="2 3">
    <name type="scientific">Sphingomonas hengshuiensis</name>
    <dbReference type="NCBI Taxonomy" id="1609977"/>
    <lineage>
        <taxon>Bacteria</taxon>
        <taxon>Pseudomonadati</taxon>
        <taxon>Pseudomonadota</taxon>
        <taxon>Alphaproteobacteria</taxon>
        <taxon>Sphingomonadales</taxon>
        <taxon>Sphingomonadaceae</taxon>
        <taxon>Sphingomonas</taxon>
    </lineage>
</organism>
<reference evidence="2 3" key="2">
    <citation type="submission" date="2015-02" db="EMBL/GenBank/DDBJ databases">
        <title>The complete genome of Sphingomonas hengshuiensis sp. WHSC-8 isolated from soil of Hengshui Lake.</title>
        <authorList>
            <person name="Wei S."/>
            <person name="Guo J."/>
            <person name="Su C."/>
            <person name="Wu R."/>
            <person name="Zhang Z."/>
            <person name="Liang K."/>
            <person name="Li H."/>
            <person name="Wang T."/>
            <person name="Liu H."/>
            <person name="Zhang C."/>
            <person name="Li Z."/>
            <person name="Wang Q."/>
            <person name="Meng J."/>
        </authorList>
    </citation>
    <scope>NUCLEOTIDE SEQUENCE [LARGE SCALE GENOMIC DNA]</scope>
    <source>
        <strain evidence="2 3">WHSC-8</strain>
    </source>
</reference>
<evidence type="ECO:0000256" key="1">
    <source>
        <dbReference type="SAM" id="SignalP"/>
    </source>
</evidence>
<dbReference type="AlphaFoldDB" id="A0A7U5CUX4"/>
<name>A0A7U5CUX4_9SPHN</name>
<accession>A0A7U5CUX4</accession>
<dbReference type="KEGG" id="sphi:TS85_05745"/>
<dbReference type="Proteomes" id="UP000032300">
    <property type="component" value="Chromosome"/>
</dbReference>
<proteinExistence type="predicted"/>
<reference evidence="2 3" key="1">
    <citation type="journal article" date="2015" name="Int. J. Syst. Evol. Microbiol.">
        <title>Sphingomonas hengshuiensis sp. nov., isolated from lake wetland.</title>
        <authorList>
            <person name="Wei S."/>
            <person name="Wang T."/>
            <person name="Liu H."/>
            <person name="Zhang C."/>
            <person name="Guo J."/>
            <person name="Wang Q."/>
            <person name="Liang K."/>
            <person name="Zhang Z."/>
        </authorList>
    </citation>
    <scope>NUCLEOTIDE SEQUENCE [LARGE SCALE GENOMIC DNA]</scope>
    <source>
        <strain evidence="2 3">WHSC-8</strain>
    </source>
</reference>
<feature type="signal peptide" evidence="1">
    <location>
        <begin position="1"/>
        <end position="20"/>
    </location>
</feature>
<gene>
    <name evidence="2" type="ORF">TS85_05745</name>
</gene>
<dbReference type="EMBL" id="CP010836">
    <property type="protein sequence ID" value="AJP74298.1"/>
    <property type="molecule type" value="Genomic_DNA"/>
</dbReference>
<keyword evidence="1" id="KW-0732">Signal</keyword>
<evidence type="ECO:0000313" key="3">
    <source>
        <dbReference type="Proteomes" id="UP000032300"/>
    </source>
</evidence>
<evidence type="ECO:0000313" key="2">
    <source>
        <dbReference type="EMBL" id="AJP74298.1"/>
    </source>
</evidence>
<feature type="chain" id="PRO_5031377152" evidence="1">
    <location>
        <begin position="21"/>
        <end position="213"/>
    </location>
</feature>
<keyword evidence="3" id="KW-1185">Reference proteome</keyword>
<sequence length="213" mass="22858">MFKTLIAAALLAGTAASASAHEIWIERDGATARVHVGDAAGERDKGEDIAKLVATSRLFETRPDRAFAMTAQPDHLVADVGGAGDLRYYNDQVWEPWKTEEGSYQAAAFQAKAGRDSTRAVHAFELVPVAPGSDSFILTFKGQPLADTGITVINPDLWEKTFKTDGEGRFTVPVAAKGRYILVARHTAPADVEIAGQRVASLQHIASLSFVAH</sequence>